<dbReference type="AlphaFoldDB" id="A0AAN6T5Z0"/>
<dbReference type="EMBL" id="MU863625">
    <property type="protein sequence ID" value="KAK4105237.1"/>
    <property type="molecule type" value="Genomic_DNA"/>
</dbReference>
<protein>
    <submittedName>
        <fullName evidence="2">Uncharacterized protein</fullName>
    </submittedName>
</protein>
<evidence type="ECO:0000256" key="1">
    <source>
        <dbReference type="SAM" id="MobiDB-lite"/>
    </source>
</evidence>
<sequence>MDVSPVPAVSLPLASIPSPKMISSPQVHHMYRYWKSPPYLDAQLTPRKPVTIPREQPNANRPSQPAGTTEIPRTPCLPGSHDGFRDCHPEYDTAPWLPQQARAAACSPALHTQLISRRGSPRRSRYLASLRFPLFASRLLPPRAAGAQLPQRGSRVLHMHVEYDTVQSTSDYRFSTTCG</sequence>
<reference evidence="2" key="1">
    <citation type="journal article" date="2023" name="Mol. Phylogenet. Evol.">
        <title>Genome-scale phylogeny and comparative genomics of the fungal order Sordariales.</title>
        <authorList>
            <person name="Hensen N."/>
            <person name="Bonometti L."/>
            <person name="Westerberg I."/>
            <person name="Brannstrom I.O."/>
            <person name="Guillou S."/>
            <person name="Cros-Aarteil S."/>
            <person name="Calhoun S."/>
            <person name="Haridas S."/>
            <person name="Kuo A."/>
            <person name="Mondo S."/>
            <person name="Pangilinan J."/>
            <person name="Riley R."/>
            <person name="LaButti K."/>
            <person name="Andreopoulos B."/>
            <person name="Lipzen A."/>
            <person name="Chen C."/>
            <person name="Yan M."/>
            <person name="Daum C."/>
            <person name="Ng V."/>
            <person name="Clum A."/>
            <person name="Steindorff A."/>
            <person name="Ohm R.A."/>
            <person name="Martin F."/>
            <person name="Silar P."/>
            <person name="Natvig D.O."/>
            <person name="Lalanne C."/>
            <person name="Gautier V."/>
            <person name="Ament-Velasquez S.L."/>
            <person name="Kruys A."/>
            <person name="Hutchinson M.I."/>
            <person name="Powell A.J."/>
            <person name="Barry K."/>
            <person name="Miller A.N."/>
            <person name="Grigoriev I.V."/>
            <person name="Debuchy R."/>
            <person name="Gladieux P."/>
            <person name="Hiltunen Thoren M."/>
            <person name="Johannesson H."/>
        </authorList>
    </citation>
    <scope>NUCLEOTIDE SEQUENCE</scope>
    <source>
        <strain evidence="2">CBS 757.83</strain>
    </source>
</reference>
<accession>A0AAN6T5Z0</accession>
<feature type="region of interest" description="Disordered" evidence="1">
    <location>
        <begin position="50"/>
        <end position="80"/>
    </location>
</feature>
<name>A0AAN6T5Z0_9PEZI</name>
<reference evidence="2" key="2">
    <citation type="submission" date="2023-05" db="EMBL/GenBank/DDBJ databases">
        <authorList>
            <consortium name="Lawrence Berkeley National Laboratory"/>
            <person name="Steindorff A."/>
            <person name="Hensen N."/>
            <person name="Bonometti L."/>
            <person name="Westerberg I."/>
            <person name="Brannstrom I.O."/>
            <person name="Guillou S."/>
            <person name="Cros-Aarteil S."/>
            <person name="Calhoun S."/>
            <person name="Haridas S."/>
            <person name="Kuo A."/>
            <person name="Mondo S."/>
            <person name="Pangilinan J."/>
            <person name="Riley R."/>
            <person name="Labutti K."/>
            <person name="Andreopoulos B."/>
            <person name="Lipzen A."/>
            <person name="Chen C."/>
            <person name="Yanf M."/>
            <person name="Daum C."/>
            <person name="Ng V."/>
            <person name="Clum A."/>
            <person name="Ohm R."/>
            <person name="Martin F."/>
            <person name="Silar P."/>
            <person name="Natvig D."/>
            <person name="Lalanne C."/>
            <person name="Gautier V."/>
            <person name="Ament-Velasquez S.L."/>
            <person name="Kruys A."/>
            <person name="Hutchinson M.I."/>
            <person name="Powell A.J."/>
            <person name="Barry K."/>
            <person name="Miller A.N."/>
            <person name="Grigoriev I.V."/>
            <person name="Debuchy R."/>
            <person name="Gladieux P."/>
            <person name="Thoren M.H."/>
            <person name="Johannesson H."/>
        </authorList>
    </citation>
    <scope>NUCLEOTIDE SEQUENCE</scope>
    <source>
        <strain evidence="2">CBS 757.83</strain>
    </source>
</reference>
<evidence type="ECO:0000313" key="3">
    <source>
        <dbReference type="Proteomes" id="UP001305647"/>
    </source>
</evidence>
<proteinExistence type="predicted"/>
<organism evidence="2 3">
    <name type="scientific">Parathielavia hyrcaniae</name>
    <dbReference type="NCBI Taxonomy" id="113614"/>
    <lineage>
        <taxon>Eukaryota</taxon>
        <taxon>Fungi</taxon>
        <taxon>Dikarya</taxon>
        <taxon>Ascomycota</taxon>
        <taxon>Pezizomycotina</taxon>
        <taxon>Sordariomycetes</taxon>
        <taxon>Sordariomycetidae</taxon>
        <taxon>Sordariales</taxon>
        <taxon>Chaetomiaceae</taxon>
        <taxon>Parathielavia</taxon>
    </lineage>
</organism>
<dbReference type="Proteomes" id="UP001305647">
    <property type="component" value="Unassembled WGS sequence"/>
</dbReference>
<comment type="caution">
    <text evidence="2">The sequence shown here is derived from an EMBL/GenBank/DDBJ whole genome shotgun (WGS) entry which is preliminary data.</text>
</comment>
<gene>
    <name evidence="2" type="ORF">N658DRAFT_112433</name>
</gene>
<evidence type="ECO:0000313" key="2">
    <source>
        <dbReference type="EMBL" id="KAK4105237.1"/>
    </source>
</evidence>
<keyword evidence="3" id="KW-1185">Reference proteome</keyword>
<feature type="compositionally biased region" description="Polar residues" evidence="1">
    <location>
        <begin position="57"/>
        <end position="67"/>
    </location>
</feature>